<evidence type="ECO:0000313" key="3">
    <source>
        <dbReference type="EMBL" id="XCH46594.1"/>
    </source>
</evidence>
<dbReference type="SUPFAM" id="SSF53756">
    <property type="entry name" value="UDP-Glycosyltransferase/glycogen phosphorylase"/>
    <property type="match status" value="1"/>
</dbReference>
<accession>A0AAU8GVN8</accession>
<feature type="domain" description="Glycosyl transferase family 1" evidence="1">
    <location>
        <begin position="180"/>
        <end position="345"/>
    </location>
</feature>
<evidence type="ECO:0000259" key="2">
    <source>
        <dbReference type="Pfam" id="PF13439"/>
    </source>
</evidence>
<dbReference type="PANTHER" id="PTHR12526">
    <property type="entry name" value="GLYCOSYLTRANSFERASE"/>
    <property type="match status" value="1"/>
</dbReference>
<dbReference type="Gene3D" id="3.40.50.2000">
    <property type="entry name" value="Glycogen Phosphorylase B"/>
    <property type="match status" value="2"/>
</dbReference>
<dbReference type="CDD" id="cd03801">
    <property type="entry name" value="GT4_PimA-like"/>
    <property type="match status" value="1"/>
</dbReference>
<dbReference type="Pfam" id="PF13439">
    <property type="entry name" value="Glyco_transf_4"/>
    <property type="match status" value="1"/>
</dbReference>
<keyword evidence="3" id="KW-0808">Transferase</keyword>
<evidence type="ECO:0000259" key="1">
    <source>
        <dbReference type="Pfam" id="PF00534"/>
    </source>
</evidence>
<keyword evidence="3" id="KW-0328">Glycosyltransferase</keyword>
<dbReference type="EC" id="2.4.-.-" evidence="3"/>
<dbReference type="KEGG" id="taut:V4D30_09635"/>
<dbReference type="RefSeq" id="WP_353684122.1">
    <property type="nucleotide sequence ID" value="NZ_CP144373.1"/>
</dbReference>
<dbReference type="EMBL" id="CP144373">
    <property type="protein sequence ID" value="XCH46594.1"/>
    <property type="molecule type" value="Genomic_DNA"/>
</dbReference>
<proteinExistence type="predicted"/>
<gene>
    <name evidence="3" type="ORF">V4D30_09635</name>
</gene>
<sequence length="365" mass="41479">MKILFYNVTTTIKHGGIESFCLGLAKNLAISGWDVTVCGGFPINIELPDNLNFLTFPFIPRKKFPDFGSRFRKFMERLSFAYAALPTLKKNRYDFFCIFKPYDLPVALFIKKMNKCKIIFFSGGTEFYPGYGYFVKKLDYFFSCSNFNASQIEKYCNIKPVVLPNGIDTQVFKPLQPDLEIKNSLGIKNEKVIISVCRLVGWKGIQYSIKAVNKAIKEGYNVKYLIIGEGEYRKNLERLVNSLKINNKVIFLGNKSNFELPRYYSIADIAIFPSVADETFGISIAEAMACGIPVISTTVGGIPEVIGDTGFLVPPCDKNAILDKIKLLINNENLRIELGSKGRQRVVQNFSWDIVIKKFWRHLYA</sequence>
<dbReference type="Pfam" id="PF00534">
    <property type="entry name" value="Glycos_transf_1"/>
    <property type="match status" value="1"/>
</dbReference>
<dbReference type="InterPro" id="IPR001296">
    <property type="entry name" value="Glyco_trans_1"/>
</dbReference>
<dbReference type="InterPro" id="IPR028098">
    <property type="entry name" value="Glyco_trans_4-like_N"/>
</dbReference>
<protein>
    <submittedName>
        <fullName evidence="3">Glycosyltransferase family 4 protein</fullName>
        <ecNumber evidence="3">2.4.-.-</ecNumber>
    </submittedName>
</protein>
<dbReference type="AlphaFoldDB" id="A0AAU8GVN8"/>
<dbReference type="GO" id="GO:0016757">
    <property type="term" value="F:glycosyltransferase activity"/>
    <property type="evidence" value="ECO:0007669"/>
    <property type="project" value="UniProtKB-KW"/>
</dbReference>
<name>A0AAU8GVN8_9BACT</name>
<organism evidence="3">
    <name type="scientific">Thermodesulfovibrio autotrophicus</name>
    <dbReference type="NCBI Taxonomy" id="3118333"/>
    <lineage>
        <taxon>Bacteria</taxon>
        <taxon>Pseudomonadati</taxon>
        <taxon>Nitrospirota</taxon>
        <taxon>Thermodesulfovibrionia</taxon>
        <taxon>Thermodesulfovibrionales</taxon>
        <taxon>Thermodesulfovibrionaceae</taxon>
        <taxon>Thermodesulfovibrio</taxon>
    </lineage>
</organism>
<feature type="domain" description="Glycosyltransferase subfamily 4-like N-terminal" evidence="2">
    <location>
        <begin position="15"/>
        <end position="170"/>
    </location>
</feature>
<dbReference type="PANTHER" id="PTHR12526:SF630">
    <property type="entry name" value="GLYCOSYLTRANSFERASE"/>
    <property type="match status" value="1"/>
</dbReference>
<reference evidence="3" key="1">
    <citation type="submission" date="2024-01" db="EMBL/GenBank/DDBJ databases">
        <title>The first autotrophic representatives of the genus Thermodesulfovibrio.</title>
        <authorList>
            <person name="Maltseva A.I."/>
            <person name="Elcheninov A.G."/>
            <person name="Kublanov I.V."/>
            <person name="Lebedinsky A.V."/>
            <person name="Frolov E.N."/>
        </authorList>
    </citation>
    <scope>NUCLEOTIDE SEQUENCE</scope>
    <source>
        <strain evidence="3">3907-1M</strain>
    </source>
</reference>